<evidence type="ECO:0000313" key="6">
    <source>
        <dbReference type="Proteomes" id="UP000790787"/>
    </source>
</evidence>
<dbReference type="PANTHER" id="PTHR34373:SF9">
    <property type="entry name" value="SHUGOSHIN 2"/>
    <property type="match status" value="1"/>
</dbReference>
<dbReference type="STRING" id="4097.A0A1S3ZXQ9"/>
<dbReference type="OrthoDB" id="770508at2759"/>
<evidence type="ECO:0000259" key="5">
    <source>
        <dbReference type="Pfam" id="PF07557"/>
    </source>
</evidence>
<comment type="similarity">
    <text evidence="1">Belongs to the shugoshin family.</text>
</comment>
<feature type="compositionally biased region" description="Polar residues" evidence="4">
    <location>
        <begin position="173"/>
        <end position="187"/>
    </location>
</feature>
<keyword evidence="2" id="KW-0159">Chromosome partition</keyword>
<dbReference type="PaxDb" id="4097-A0A1S3ZXQ9"/>
<evidence type="ECO:0000256" key="1">
    <source>
        <dbReference type="ARBA" id="ARBA00010845"/>
    </source>
</evidence>
<gene>
    <name evidence="7" type="primary">LOC107791653</name>
</gene>
<dbReference type="Pfam" id="PF07557">
    <property type="entry name" value="Shugoshin_C"/>
    <property type="match status" value="1"/>
</dbReference>
<sequence length="374" mass="42643">MKATLGNVPRKKLADISNIPQEMRLGSQNDKSQHISIGPKEYIDMLKKENIELMKMLADRNKLIELTGAEIQKMRINQQKMQQQNHQLAQSNSQMLAELNSAKDRLKTLQHELGCTHGMLKAKKLEAEEIAKQKMCQQLNDEVDPIKCEEAGDSSLGNGDNDKPANIKRRLQSKSLGSSKQVQPQDNAENKRPRVRRQSARFKPEAMKHDENDFEEVVKQKMCQQLNNEVEPIKCEEAGDSSLEIGDNDKPANIKRRPQSKCLGTSKQVQPQDKADNKRPCLRRQSARFKPEEPKQDEDYFEVEDKCPPMVNLVQQNGSASFSMSPNDVESNPALRFESTEFGRLSLSRPLRNAAKKIQSYKEIPLNIKMRRPV</sequence>
<dbReference type="Proteomes" id="UP000790787">
    <property type="component" value="Chromosome 13"/>
</dbReference>
<dbReference type="RefSeq" id="XP_016469235.1">
    <property type="nucleotide sequence ID" value="XM_016613749.2"/>
</dbReference>
<organism evidence="6 7">
    <name type="scientific">Nicotiana tabacum</name>
    <name type="common">Common tobacco</name>
    <dbReference type="NCBI Taxonomy" id="4097"/>
    <lineage>
        <taxon>Eukaryota</taxon>
        <taxon>Viridiplantae</taxon>
        <taxon>Streptophyta</taxon>
        <taxon>Embryophyta</taxon>
        <taxon>Tracheophyta</taxon>
        <taxon>Spermatophyta</taxon>
        <taxon>Magnoliopsida</taxon>
        <taxon>eudicotyledons</taxon>
        <taxon>Gunneridae</taxon>
        <taxon>Pentapetalae</taxon>
        <taxon>asterids</taxon>
        <taxon>lamiids</taxon>
        <taxon>Solanales</taxon>
        <taxon>Solanaceae</taxon>
        <taxon>Nicotianoideae</taxon>
        <taxon>Nicotianeae</taxon>
        <taxon>Nicotiana</taxon>
    </lineage>
</organism>
<dbReference type="InterPro" id="IPR044693">
    <property type="entry name" value="SGO_plant"/>
</dbReference>
<feature type="compositionally biased region" description="Polar residues" evidence="4">
    <location>
        <begin position="262"/>
        <end position="271"/>
    </location>
</feature>
<feature type="region of interest" description="Disordered" evidence="4">
    <location>
        <begin position="234"/>
        <end position="298"/>
    </location>
</feature>
<proteinExistence type="inferred from homology"/>
<keyword evidence="3" id="KW-0175">Coiled coil</keyword>
<dbReference type="GeneID" id="107791653"/>
<keyword evidence="6" id="KW-1185">Reference proteome</keyword>
<dbReference type="GO" id="GO:0034090">
    <property type="term" value="P:maintenance of meiotic sister chromatid cohesion"/>
    <property type="evidence" value="ECO:0007669"/>
    <property type="project" value="InterPro"/>
</dbReference>
<dbReference type="GO" id="GO:0005634">
    <property type="term" value="C:nucleus"/>
    <property type="evidence" value="ECO:0007669"/>
    <property type="project" value="InterPro"/>
</dbReference>
<evidence type="ECO:0000256" key="2">
    <source>
        <dbReference type="ARBA" id="ARBA00022829"/>
    </source>
</evidence>
<dbReference type="InterPro" id="IPR011515">
    <property type="entry name" value="Shugoshin_C"/>
</dbReference>
<feature type="domain" description="Shugoshin C-terminal" evidence="5">
    <location>
        <begin position="348"/>
        <end position="372"/>
    </location>
</feature>
<name>A0A1S3ZXQ9_TOBAC</name>
<accession>A0A1S3ZXQ9</accession>
<dbReference type="AlphaFoldDB" id="A0A1S3ZXQ9"/>
<dbReference type="GO" id="GO:0000775">
    <property type="term" value="C:chromosome, centromeric region"/>
    <property type="evidence" value="ECO:0007669"/>
    <property type="project" value="InterPro"/>
</dbReference>
<feature type="compositionally biased region" description="Basic and acidic residues" evidence="4">
    <location>
        <begin position="202"/>
        <end position="212"/>
    </location>
</feature>
<reference evidence="6" key="1">
    <citation type="journal article" date="2014" name="Nat. Commun.">
        <title>The tobacco genome sequence and its comparison with those of tomato and potato.</title>
        <authorList>
            <person name="Sierro N."/>
            <person name="Battey J.N."/>
            <person name="Ouadi S."/>
            <person name="Bakaher N."/>
            <person name="Bovet L."/>
            <person name="Willig A."/>
            <person name="Goepfert S."/>
            <person name="Peitsch M.C."/>
            <person name="Ivanov N.V."/>
        </authorList>
    </citation>
    <scope>NUCLEOTIDE SEQUENCE [LARGE SCALE GENOMIC DNA]</scope>
</reference>
<dbReference type="GO" id="GO:0045144">
    <property type="term" value="P:meiotic sister chromatid segregation"/>
    <property type="evidence" value="ECO:0007669"/>
    <property type="project" value="InterPro"/>
</dbReference>
<dbReference type="KEGG" id="nta:107791653"/>
<feature type="region of interest" description="Disordered" evidence="4">
    <location>
        <begin position="171"/>
        <end position="212"/>
    </location>
</feature>
<evidence type="ECO:0000256" key="4">
    <source>
        <dbReference type="SAM" id="MobiDB-lite"/>
    </source>
</evidence>
<feature type="coiled-coil region" evidence="3">
    <location>
        <begin position="92"/>
        <end position="142"/>
    </location>
</feature>
<reference evidence="7" key="2">
    <citation type="submission" date="2025-08" db="UniProtKB">
        <authorList>
            <consortium name="RefSeq"/>
        </authorList>
    </citation>
    <scope>IDENTIFICATION</scope>
    <source>
        <tissue evidence="7">Leaf</tissue>
    </source>
</reference>
<evidence type="ECO:0000313" key="7">
    <source>
        <dbReference type="RefSeq" id="XP_016469235.1"/>
    </source>
</evidence>
<protein>
    <submittedName>
        <fullName evidence="7">SHUGOSHIN 2</fullName>
    </submittedName>
</protein>
<evidence type="ECO:0000256" key="3">
    <source>
        <dbReference type="SAM" id="Coils"/>
    </source>
</evidence>
<dbReference type="RefSeq" id="XP_016469235.1">
    <property type="nucleotide sequence ID" value="XM_016613749.1"/>
</dbReference>
<dbReference type="PANTHER" id="PTHR34373">
    <property type="entry name" value="SHUGOSHIN 2"/>
    <property type="match status" value="1"/>
</dbReference>
<feature type="compositionally biased region" description="Basic and acidic residues" evidence="4">
    <location>
        <begin position="289"/>
        <end position="298"/>
    </location>
</feature>
<dbReference type="OMA" id="IQKMRIN"/>